<dbReference type="AlphaFoldDB" id="A0A2P7MSS4"/>
<dbReference type="RefSeq" id="WP_106632834.1">
    <property type="nucleotide sequence ID" value="NZ_PXXO01000014.1"/>
</dbReference>
<gene>
    <name evidence="2" type="ORF">C7K55_11290</name>
</gene>
<dbReference type="PANTHER" id="PTHR47485:SF1">
    <property type="entry name" value="THYLAKOID LUMENAL 17.4 KDA PROTEIN, CHLOROPLASTIC"/>
    <property type="match status" value="1"/>
</dbReference>
<reference evidence="2 3" key="1">
    <citation type="journal article" date="2018" name="Environ. Microbiol.">
        <title>Ecological and genomic features of two widespread freshwater picocyanobacteria.</title>
        <authorList>
            <person name="Cabello-Yeves P.J."/>
            <person name="Picazo A."/>
            <person name="Camacho A."/>
            <person name="Callieri C."/>
            <person name="Rosselli R."/>
            <person name="Roda-Garcia J.J."/>
            <person name="Coutinho F.H."/>
            <person name="Rodriguez-Valera F."/>
        </authorList>
    </citation>
    <scope>NUCLEOTIDE SEQUENCE [LARGE SCALE GENOMIC DNA]</scope>
    <source>
        <strain evidence="2 3">Tous</strain>
    </source>
</reference>
<dbReference type="PANTHER" id="PTHR47485">
    <property type="entry name" value="THYLAKOID LUMENAL 17.4 KDA PROTEIN, CHLOROPLASTIC"/>
    <property type="match status" value="1"/>
</dbReference>
<dbReference type="SUPFAM" id="SSF141571">
    <property type="entry name" value="Pentapeptide repeat-like"/>
    <property type="match status" value="1"/>
</dbReference>
<comment type="caution">
    <text evidence="2">The sequence shown here is derived from an EMBL/GenBank/DDBJ whole genome shotgun (WGS) entry which is preliminary data.</text>
</comment>
<evidence type="ECO:0008006" key="4">
    <source>
        <dbReference type="Google" id="ProtNLM"/>
    </source>
</evidence>
<proteinExistence type="predicted"/>
<dbReference type="Pfam" id="PF00805">
    <property type="entry name" value="Pentapeptide"/>
    <property type="match status" value="3"/>
</dbReference>
<dbReference type="EMBL" id="PXXO01000014">
    <property type="protein sequence ID" value="PSJ04237.1"/>
    <property type="molecule type" value="Genomic_DNA"/>
</dbReference>
<keyword evidence="3" id="KW-1185">Reference proteome</keyword>
<accession>A0A2P7MSS4</accession>
<dbReference type="Gene3D" id="2.160.20.80">
    <property type="entry name" value="E3 ubiquitin-protein ligase SopA"/>
    <property type="match status" value="1"/>
</dbReference>
<organism evidence="2 3">
    <name type="scientific">Cyanobium usitatum str. Tous</name>
    <dbReference type="NCBI Taxonomy" id="2116684"/>
    <lineage>
        <taxon>Bacteria</taxon>
        <taxon>Bacillati</taxon>
        <taxon>Cyanobacteriota</taxon>
        <taxon>Cyanophyceae</taxon>
        <taxon>Synechococcales</taxon>
        <taxon>Prochlorococcaceae</taxon>
        <taxon>Cyanobium</taxon>
    </lineage>
</organism>
<name>A0A2P7MSS4_9CYAN</name>
<evidence type="ECO:0000313" key="2">
    <source>
        <dbReference type="EMBL" id="PSJ04237.1"/>
    </source>
</evidence>
<evidence type="ECO:0000256" key="1">
    <source>
        <dbReference type="ARBA" id="ARBA00022737"/>
    </source>
</evidence>
<dbReference type="InterPro" id="IPR001646">
    <property type="entry name" value="5peptide_repeat"/>
</dbReference>
<keyword evidence="1" id="KW-0677">Repeat</keyword>
<evidence type="ECO:0000313" key="3">
    <source>
        <dbReference type="Proteomes" id="UP000243002"/>
    </source>
</evidence>
<dbReference type="OrthoDB" id="480722at2"/>
<sequence>MNQKHQAFLLPEVPSQWSAPEKCKPTAAQHQPVDARGACWTNRVLEPLDLRQANLCRIDIRGADLSSCLLEGCSLKLARYDKNTRVPVGINLEKSGAVGPGAALNGAFLNGADLRGMDLQNTNFMGAYLSGCDLSGAVLDGARFVGADLRFAKMQGSRCIGARFTGSQLQQTDFRAANLTDAILDGAESIKGADFSQATGLDTIQLANLLTRSHIELDCWNPLTRQATRTTLESLLGSTTSPA</sequence>
<dbReference type="Proteomes" id="UP000243002">
    <property type="component" value="Unassembled WGS sequence"/>
</dbReference>
<protein>
    <recommendedName>
        <fullName evidence="4">Pentapeptide repeat-containing protein</fullName>
    </recommendedName>
</protein>